<sequence length="263" mass="30029">MKETLKFIIGLAFFINNTWSENLIRLDSAFMAKNFTIKINDSLILQDILLNKFLCLQKCLIDTYCLYASYDTLTCSLYSQDALNDHVSSNDKIIYQKSNYELKKKLEMEPFTHSDPVMSCSNSSHFWSQSTNLCTPCKTGFIKYSELPYNCYHSGKGSRNFDKSKSYCQSKGGVLFRPKTQNERFFYIKKFPSKITFVNSTITNVGQIFKWPDGSNVVGFGKGEPNNMGSKKLIEGCLELRSTGYFNDGACSNSYDLIICQQE</sequence>
<gene>
    <name evidence="2" type="ORF">OXX778_LOCUS2901</name>
</gene>
<dbReference type="Proteomes" id="UP000663879">
    <property type="component" value="Unassembled WGS sequence"/>
</dbReference>
<dbReference type="Gene3D" id="3.10.100.10">
    <property type="entry name" value="Mannose-Binding Protein A, subunit A"/>
    <property type="match status" value="1"/>
</dbReference>
<dbReference type="InterPro" id="IPR001304">
    <property type="entry name" value="C-type_lectin-like"/>
</dbReference>
<name>A0A813N726_9BILA</name>
<organism evidence="2 3">
    <name type="scientific">Brachionus calyciflorus</name>
    <dbReference type="NCBI Taxonomy" id="104777"/>
    <lineage>
        <taxon>Eukaryota</taxon>
        <taxon>Metazoa</taxon>
        <taxon>Spiralia</taxon>
        <taxon>Gnathifera</taxon>
        <taxon>Rotifera</taxon>
        <taxon>Eurotatoria</taxon>
        <taxon>Monogononta</taxon>
        <taxon>Pseudotrocha</taxon>
        <taxon>Ploima</taxon>
        <taxon>Brachionidae</taxon>
        <taxon>Brachionus</taxon>
    </lineage>
</organism>
<dbReference type="SUPFAM" id="SSF56436">
    <property type="entry name" value="C-type lectin-like"/>
    <property type="match status" value="1"/>
</dbReference>
<evidence type="ECO:0000313" key="2">
    <source>
        <dbReference type="EMBL" id="CAF0732058.1"/>
    </source>
</evidence>
<keyword evidence="3" id="KW-1185">Reference proteome</keyword>
<dbReference type="SMART" id="SM00034">
    <property type="entry name" value="CLECT"/>
    <property type="match status" value="1"/>
</dbReference>
<proteinExistence type="predicted"/>
<dbReference type="PROSITE" id="PS50041">
    <property type="entry name" value="C_TYPE_LECTIN_2"/>
    <property type="match status" value="1"/>
</dbReference>
<dbReference type="InterPro" id="IPR016187">
    <property type="entry name" value="CTDL_fold"/>
</dbReference>
<dbReference type="Pfam" id="PF00059">
    <property type="entry name" value="Lectin_C"/>
    <property type="match status" value="1"/>
</dbReference>
<feature type="domain" description="C-type lectin" evidence="1">
    <location>
        <begin position="147"/>
        <end position="258"/>
    </location>
</feature>
<comment type="caution">
    <text evidence="2">The sequence shown here is derived from an EMBL/GenBank/DDBJ whole genome shotgun (WGS) entry which is preliminary data.</text>
</comment>
<dbReference type="AlphaFoldDB" id="A0A813N726"/>
<evidence type="ECO:0000313" key="3">
    <source>
        <dbReference type="Proteomes" id="UP000663879"/>
    </source>
</evidence>
<dbReference type="OrthoDB" id="10255512at2759"/>
<protein>
    <recommendedName>
        <fullName evidence="1">C-type lectin domain-containing protein</fullName>
    </recommendedName>
</protein>
<evidence type="ECO:0000259" key="1">
    <source>
        <dbReference type="PROSITE" id="PS50041"/>
    </source>
</evidence>
<dbReference type="InterPro" id="IPR016186">
    <property type="entry name" value="C-type_lectin-like/link_sf"/>
</dbReference>
<reference evidence="2" key="1">
    <citation type="submission" date="2021-02" db="EMBL/GenBank/DDBJ databases">
        <authorList>
            <person name="Nowell W R."/>
        </authorList>
    </citation>
    <scope>NUCLEOTIDE SEQUENCE</scope>
    <source>
        <strain evidence="2">Ploen Becks lab</strain>
    </source>
</reference>
<dbReference type="EMBL" id="CAJNOC010000242">
    <property type="protein sequence ID" value="CAF0732058.1"/>
    <property type="molecule type" value="Genomic_DNA"/>
</dbReference>
<accession>A0A813N726</accession>